<comment type="caution">
    <text evidence="2">The sequence shown here is derived from an EMBL/GenBank/DDBJ whole genome shotgun (WGS) entry which is preliminary data.</text>
</comment>
<feature type="compositionally biased region" description="Basic and acidic residues" evidence="1">
    <location>
        <begin position="111"/>
        <end position="130"/>
    </location>
</feature>
<name>A0A1S1P636_METEX</name>
<evidence type="ECO:0000313" key="3">
    <source>
        <dbReference type="Proteomes" id="UP000180215"/>
    </source>
</evidence>
<evidence type="ECO:0000313" key="2">
    <source>
        <dbReference type="EMBL" id="OHV16566.1"/>
    </source>
</evidence>
<reference evidence="2 3" key="1">
    <citation type="submission" date="2016-10" db="EMBL/GenBank/DDBJ databases">
        <title>Draft genome sequence of Methylobacterium extorquens CP3, a seed endophyte of Crotalaria pumila with plant growth-promoting and metal tolerance properties.</title>
        <authorList>
            <person name="Sanchez-Lopez A.S."/>
            <person name="Van Hamme J.D."/>
            <person name="Thijs S."/>
            <person name="Mcammond B.M."/>
            <person name="Stevens V."/>
            <person name="Gonzalez-Chavez M.D.C."/>
            <person name="Vangronsveld J."/>
        </authorList>
    </citation>
    <scope>NUCLEOTIDE SEQUENCE [LARGE SCALE GENOMIC DNA]</scope>
    <source>
        <strain evidence="2 3">CP3</strain>
    </source>
</reference>
<proteinExistence type="predicted"/>
<protein>
    <submittedName>
        <fullName evidence="2">Uncharacterized protein</fullName>
    </submittedName>
</protein>
<dbReference type="AlphaFoldDB" id="A0A1S1P636"/>
<evidence type="ECO:0000256" key="1">
    <source>
        <dbReference type="SAM" id="MobiDB-lite"/>
    </source>
</evidence>
<feature type="region of interest" description="Disordered" evidence="1">
    <location>
        <begin position="1"/>
        <end position="130"/>
    </location>
</feature>
<organism evidence="2 3">
    <name type="scientific">Methylorubrum extorquens</name>
    <name type="common">Methylobacterium dichloromethanicum</name>
    <name type="synonym">Methylobacterium extorquens</name>
    <dbReference type="NCBI Taxonomy" id="408"/>
    <lineage>
        <taxon>Bacteria</taxon>
        <taxon>Pseudomonadati</taxon>
        <taxon>Pseudomonadota</taxon>
        <taxon>Alphaproteobacteria</taxon>
        <taxon>Hyphomicrobiales</taxon>
        <taxon>Methylobacteriaceae</taxon>
        <taxon>Methylorubrum</taxon>
    </lineage>
</organism>
<accession>A0A1S1P636</accession>
<dbReference type="EMBL" id="MNAO01000114">
    <property type="protein sequence ID" value="OHV16566.1"/>
    <property type="molecule type" value="Genomic_DNA"/>
</dbReference>
<feature type="compositionally biased region" description="Basic and acidic residues" evidence="1">
    <location>
        <begin position="79"/>
        <end position="92"/>
    </location>
</feature>
<sequence>MTETSPDQPSLKAFDAYADRNGQDFGTDSPLDAGIPSRTQADLKSNPDGAAETARIASGTEHQGQDAVDQTEAETPAENLRRISDPSSRSEPDATAQEAIERATAAIGQEEPPRHGEDLGERDGGGRDGK</sequence>
<gene>
    <name evidence="2" type="ORF">BK022_11400</name>
</gene>
<dbReference type="Proteomes" id="UP000180215">
    <property type="component" value="Unassembled WGS sequence"/>
</dbReference>